<name>A0A699ZQF2_HAELA</name>
<evidence type="ECO:0000313" key="2">
    <source>
        <dbReference type="Proteomes" id="UP000485058"/>
    </source>
</evidence>
<dbReference type="Proteomes" id="UP000485058">
    <property type="component" value="Unassembled WGS sequence"/>
</dbReference>
<reference evidence="1 2" key="1">
    <citation type="submission" date="2020-02" db="EMBL/GenBank/DDBJ databases">
        <title>Draft genome sequence of Haematococcus lacustris strain NIES-144.</title>
        <authorList>
            <person name="Morimoto D."/>
            <person name="Nakagawa S."/>
            <person name="Yoshida T."/>
            <person name="Sawayama S."/>
        </authorList>
    </citation>
    <scope>NUCLEOTIDE SEQUENCE [LARGE SCALE GENOMIC DNA]</scope>
    <source>
        <strain evidence="1 2">NIES-144</strain>
    </source>
</reference>
<proteinExistence type="predicted"/>
<dbReference type="EMBL" id="BLLF01001253">
    <property type="protein sequence ID" value="GFH18142.1"/>
    <property type="molecule type" value="Genomic_DNA"/>
</dbReference>
<comment type="caution">
    <text evidence="1">The sequence shown here is derived from an EMBL/GenBank/DDBJ whole genome shotgun (WGS) entry which is preliminary data.</text>
</comment>
<evidence type="ECO:0000313" key="1">
    <source>
        <dbReference type="EMBL" id="GFH18142.1"/>
    </source>
</evidence>
<sequence>MCVKKYMITTGIVQETLQGRCMKEAHGGTVKQNSFIIISVLCFQGFLTATEQHSPGSIPNVLGSRCCCHAIALQLVGVALRLQDADVGQGSVFLWWSTARGQAEVEGR</sequence>
<dbReference type="AlphaFoldDB" id="A0A699ZQF2"/>
<organism evidence="1 2">
    <name type="scientific">Haematococcus lacustris</name>
    <name type="common">Green alga</name>
    <name type="synonym">Haematococcus pluvialis</name>
    <dbReference type="NCBI Taxonomy" id="44745"/>
    <lineage>
        <taxon>Eukaryota</taxon>
        <taxon>Viridiplantae</taxon>
        <taxon>Chlorophyta</taxon>
        <taxon>core chlorophytes</taxon>
        <taxon>Chlorophyceae</taxon>
        <taxon>CS clade</taxon>
        <taxon>Chlamydomonadales</taxon>
        <taxon>Haematococcaceae</taxon>
        <taxon>Haematococcus</taxon>
    </lineage>
</organism>
<accession>A0A699ZQF2</accession>
<keyword evidence="2" id="KW-1185">Reference proteome</keyword>
<gene>
    <name evidence="1" type="ORF">HaLaN_14893</name>
</gene>
<protein>
    <submittedName>
        <fullName evidence="1">Uncharacterized protein</fullName>
    </submittedName>
</protein>